<keyword evidence="2" id="KW-0378">Hydrolase</keyword>
<dbReference type="InterPro" id="IPR029058">
    <property type="entry name" value="AB_hydrolase_fold"/>
</dbReference>
<evidence type="ECO:0000313" key="4">
    <source>
        <dbReference type="EMBL" id="QPF91451.1"/>
    </source>
</evidence>
<evidence type="ECO:0000256" key="3">
    <source>
        <dbReference type="SAM" id="SignalP"/>
    </source>
</evidence>
<keyword evidence="5" id="KW-1185">Reference proteome</keyword>
<reference evidence="4 5" key="1">
    <citation type="submission" date="2020-09" db="EMBL/GenBank/DDBJ databases">
        <title>Complete genomes of bradyrhizobia occurring on native shrubby legumes in Australia.</title>
        <authorList>
            <person name="Lafay B."/>
        </authorList>
    </citation>
    <scope>NUCLEOTIDE SEQUENCE [LARGE SCALE GENOMIC DNA]</scope>
    <source>
        <strain evidence="4 5">BDV5040</strain>
    </source>
</reference>
<organism evidence="4 5">
    <name type="scientific">Bradyrhizobium commune</name>
    <dbReference type="NCBI Taxonomy" id="83627"/>
    <lineage>
        <taxon>Bacteria</taxon>
        <taxon>Pseudomonadati</taxon>
        <taxon>Pseudomonadota</taxon>
        <taxon>Alphaproteobacteria</taxon>
        <taxon>Hyphomicrobiales</taxon>
        <taxon>Nitrobacteraceae</taxon>
        <taxon>Bradyrhizobium</taxon>
    </lineage>
</organism>
<dbReference type="RefSeq" id="WP_195801019.1">
    <property type="nucleotide sequence ID" value="NZ_CP061379.1"/>
</dbReference>
<dbReference type="InterPro" id="IPR050955">
    <property type="entry name" value="Plant_Biomass_Hydrol_Est"/>
</dbReference>
<accession>A0A7S9D597</accession>
<keyword evidence="1 3" id="KW-0732">Signal</keyword>
<gene>
    <name evidence="4" type="ORF">IC761_34275</name>
</gene>
<evidence type="ECO:0000313" key="5">
    <source>
        <dbReference type="Proteomes" id="UP000594621"/>
    </source>
</evidence>
<dbReference type="EMBL" id="CP061379">
    <property type="protein sequence ID" value="QPF91451.1"/>
    <property type="molecule type" value="Genomic_DNA"/>
</dbReference>
<dbReference type="SUPFAM" id="SSF53474">
    <property type="entry name" value="alpha/beta-Hydrolases"/>
    <property type="match status" value="1"/>
</dbReference>
<feature type="chain" id="PRO_5032738635" evidence="3">
    <location>
        <begin position="23"/>
        <end position="305"/>
    </location>
</feature>
<dbReference type="PANTHER" id="PTHR43037:SF1">
    <property type="entry name" value="BLL1128 PROTEIN"/>
    <property type="match status" value="1"/>
</dbReference>
<dbReference type="InterPro" id="IPR010126">
    <property type="entry name" value="Esterase_phb"/>
</dbReference>
<dbReference type="GO" id="GO:0005576">
    <property type="term" value="C:extracellular region"/>
    <property type="evidence" value="ECO:0007669"/>
    <property type="project" value="InterPro"/>
</dbReference>
<dbReference type="GO" id="GO:0016787">
    <property type="term" value="F:hydrolase activity"/>
    <property type="evidence" value="ECO:0007669"/>
    <property type="project" value="UniProtKB-KW"/>
</dbReference>
<evidence type="ECO:0000256" key="1">
    <source>
        <dbReference type="ARBA" id="ARBA00022729"/>
    </source>
</evidence>
<dbReference type="Proteomes" id="UP000594621">
    <property type="component" value="Chromosome"/>
</dbReference>
<name>A0A7S9D597_9BRAD</name>
<evidence type="ECO:0000256" key="2">
    <source>
        <dbReference type="ARBA" id="ARBA00022801"/>
    </source>
</evidence>
<sequence length="305" mass="32506">MLRWVGISMLTAMLLAALPGRADTINVNGADRSFIVMRSPKKPAPLVVVLHGKTQRGADMVTRTAWPLIAKRDDFAVVFPDGLNQAWADARPDERRAGGGPPEGTDDVAFIAALVDKLVQDGTADAKRVYVSGISNGGAMAMTLVCNRADLFAAGASVIMNLTEESAAACHPSRPLPMLMMNGTVDPLIPYEGGRGTSYFAANGYWSTAKTLAFWRNVNGCATADAGVTELPDRNPDDQSTVTLISSRCPAGHDVALYRVNNGGHRMPGMFPDARFPKIAAALLGPQNGDIDGAETIWAFFSRFP</sequence>
<feature type="signal peptide" evidence="3">
    <location>
        <begin position="1"/>
        <end position="22"/>
    </location>
</feature>
<dbReference type="KEGG" id="bcou:IC761_34275"/>
<dbReference type="Gene3D" id="3.40.50.1820">
    <property type="entry name" value="alpha/beta hydrolase"/>
    <property type="match status" value="1"/>
</dbReference>
<dbReference type="Pfam" id="PF10503">
    <property type="entry name" value="Esterase_PHB"/>
    <property type="match status" value="1"/>
</dbReference>
<protein>
    <submittedName>
        <fullName evidence="4">Prolyl oligopeptidase family serine peptidase</fullName>
    </submittedName>
</protein>
<dbReference type="AlphaFoldDB" id="A0A7S9D597"/>
<dbReference type="PANTHER" id="PTHR43037">
    <property type="entry name" value="UNNAMED PRODUCT-RELATED"/>
    <property type="match status" value="1"/>
</dbReference>
<proteinExistence type="predicted"/>